<dbReference type="SMART" id="SM00194">
    <property type="entry name" value="PTPc"/>
    <property type="match status" value="1"/>
</dbReference>
<sequence>MNCTLFDAIRVTISPLNATFESSSAVSLTWTASTERGAPVTDFEVTWCTEDNNCSVETTCLENSTLTTNSSVAKPSDRIEPLSPAVSLRVRVSPLGLPGNYSQGCFETPPEELHSVAKITAAINGLDGLWISWAKPSGYSNSSDHYELRYCVGEDKAGCPHEQQQQEYLNSCPSLKTVTALKEGRYDLSELEPSSVVVVGVKTTRRYPSGVETSSPETVNCFKTFAPGNVTEVTVKSIGSRSARLEWKFEPETDQQPQPSQYNVSWCILSGVTECGTSVCQEGGIDASITTGRALDIPDLIPWSVVSVNVSALYSNGSEEVSLAAPGFTCFKTLAEAPEKVKDLRVDGTDAEGATVTWRRPETANGPLDGYILTWCRANDFVESECAEFENDTITINSSSITGHRLIGLDPWTKYRITVVAFNRAVNGSEMTSTEAMVPVETDAAAPGTVTSLSAAQVTNHSLSLTWEAPDFTGGHLDRYVITYCVVESCSRASGFSDEMTWNSSGCKIVNEKRLKRNIDGLDPWTWIAVKVTAVSTTKNHTELFGDAATICKRTKMGVPGRPENITVKAEKDSLLVSWKPPEVPNGEIANYRICVSSAENSTCETLEPSGKETAAIVPWTSMDLIPWTSYNVSLAARNIEDGVLLEGEAVMTTVKTPPAAPSEPENLTKYENGTLHSIRMTWDEPKNPQGPLSGYNVSWSITDWLGRTTGSDSLNTSDHEAQIPWKAYSNYTVSVKAFHDLEDGSRLYGDSVSTAFRTVRRCSGAGASGVQADEGKLTGPRKRTQYRTKPAEPSAVGNFSVAKRESRTLFVNWSEPVEKNGELAGYVLSWSLIRGRNVNRTEVTARSVPLPFLEPNTEYSIEVFAYNVYYNKRLEGPSVSVTAWTLPEGPGPVTNLKAEAFKNNSVRLTWSPPQQPRGELERYVITYNATKPGKPSQGMVEINNDSRLSSSSCKESVCMYEVEGLAAEYTYTFDVRGVNVNVTSLGDPVPRLPKVEVPAGDPPPPKNLSLVTPDCPSAPHPDTQKAFVLSRGMFDESNGEIIGYDVVVGSSDRILGNVTTKVSRSELSRKQPTQHRVITPEGWNPFKKGDDGDDPLNCQLMHGQTNTVVCTIGSEQCDIHNQAPCNGPLRAGTEYGLYIIGYTRGGSRASSPEVFITALPQETGSAGAIVGGILTAVVIMAAILAVFVIHRRRLARQKQVNSKRLSTEMTNMNTSRAHLVPMPNGNGSTRKPSPPVIPEEPIEIQHHVLKDINKPIPKTEFKDHLQMMLKDSAYRFADEYERLVELSPQYPSDVARNPANSKKNRFTNIHPFDKSRVPLSVVGDDEQTSYINASFVKGCNSDREYIAAQGPNALTLNDFWRMIWEHDVKIIIMLTQFVEANKKKCEKYWPDDNKEHAYGSVLVRKDSSTELKDYTLTEFRIKSDDSSKWRSVRHIFFTAWKDHGVPEEPNTLIQFVRSCQGMFGRRGGTQPPILVHCSAGVGRTGTFIALDMCLQKLEIEDDIDIFHLILDLRECRRCMVQNEKQYTYLYHCVAAVIDEMTGKKIHDEPIYENIGALRSGPTC</sequence>
<evidence type="ECO:0000256" key="2">
    <source>
        <dbReference type="ARBA" id="ARBA00013064"/>
    </source>
</evidence>
<evidence type="ECO:0000259" key="13">
    <source>
        <dbReference type="PROSITE" id="PS50055"/>
    </source>
</evidence>
<evidence type="ECO:0000256" key="8">
    <source>
        <dbReference type="ARBA" id="ARBA00023136"/>
    </source>
</evidence>
<feature type="domain" description="Fibronectin type-III" evidence="15">
    <location>
        <begin position="12"/>
        <end position="111"/>
    </location>
</feature>
<comment type="catalytic activity">
    <reaction evidence="10">
        <text>O-phospho-L-tyrosyl-[protein] + H2O = L-tyrosyl-[protein] + phosphate</text>
        <dbReference type="Rhea" id="RHEA:10684"/>
        <dbReference type="Rhea" id="RHEA-COMP:10136"/>
        <dbReference type="Rhea" id="RHEA-COMP:20101"/>
        <dbReference type="ChEBI" id="CHEBI:15377"/>
        <dbReference type="ChEBI" id="CHEBI:43474"/>
        <dbReference type="ChEBI" id="CHEBI:46858"/>
        <dbReference type="ChEBI" id="CHEBI:61978"/>
        <dbReference type="EC" id="3.1.3.48"/>
    </reaction>
</comment>
<evidence type="ECO:0000256" key="3">
    <source>
        <dbReference type="ARBA" id="ARBA00022692"/>
    </source>
</evidence>
<feature type="domain" description="Fibronectin type-III" evidence="15">
    <location>
        <begin position="226"/>
        <end position="336"/>
    </location>
</feature>
<dbReference type="PROSITE" id="PS50056">
    <property type="entry name" value="TYR_PHOSPHATASE_2"/>
    <property type="match status" value="1"/>
</dbReference>
<dbReference type="EMBL" id="JARKHS020028639">
    <property type="protein sequence ID" value="KAK8764141.1"/>
    <property type="molecule type" value="Genomic_DNA"/>
</dbReference>
<dbReference type="Proteomes" id="UP001321473">
    <property type="component" value="Unassembled WGS sequence"/>
</dbReference>
<feature type="domain" description="Fibronectin type-III" evidence="15">
    <location>
        <begin position="893"/>
        <end position="1001"/>
    </location>
</feature>
<evidence type="ECO:0000256" key="1">
    <source>
        <dbReference type="ARBA" id="ARBA00004479"/>
    </source>
</evidence>
<dbReference type="SMART" id="SM00060">
    <property type="entry name" value="FN3"/>
    <property type="match status" value="9"/>
</dbReference>
<dbReference type="PROSITE" id="PS50853">
    <property type="entry name" value="FN3"/>
    <property type="match status" value="8"/>
</dbReference>
<dbReference type="InterPro" id="IPR000387">
    <property type="entry name" value="Tyr_Pase_dom"/>
</dbReference>
<dbReference type="GO" id="GO:0016020">
    <property type="term" value="C:membrane"/>
    <property type="evidence" value="ECO:0007669"/>
    <property type="project" value="UniProtKB-SubCell"/>
</dbReference>
<dbReference type="FunFam" id="3.90.190.10:FF:000009">
    <property type="entry name" value="Receptor-type tyrosine-protein phosphatase beta"/>
    <property type="match status" value="1"/>
</dbReference>
<evidence type="ECO:0000259" key="14">
    <source>
        <dbReference type="PROSITE" id="PS50056"/>
    </source>
</evidence>
<evidence type="ECO:0000256" key="11">
    <source>
        <dbReference type="SAM" id="MobiDB-lite"/>
    </source>
</evidence>
<dbReference type="SUPFAM" id="SSF52799">
    <property type="entry name" value="(Phosphotyrosine protein) phosphatases II"/>
    <property type="match status" value="1"/>
</dbReference>
<comment type="caution">
    <text evidence="16">The sequence shown here is derived from an EMBL/GenBank/DDBJ whole genome shotgun (WGS) entry which is preliminary data.</text>
</comment>
<keyword evidence="3 12" id="KW-0812">Transmembrane</keyword>
<dbReference type="InterPro" id="IPR003961">
    <property type="entry name" value="FN3_dom"/>
</dbReference>
<dbReference type="InterPro" id="IPR050713">
    <property type="entry name" value="RTP_Phos/Ushers"/>
</dbReference>
<keyword evidence="17" id="KW-1185">Reference proteome</keyword>
<dbReference type="InterPro" id="IPR036116">
    <property type="entry name" value="FN3_sf"/>
</dbReference>
<evidence type="ECO:0000256" key="7">
    <source>
        <dbReference type="ARBA" id="ARBA00022989"/>
    </source>
</evidence>
<evidence type="ECO:0000313" key="16">
    <source>
        <dbReference type="EMBL" id="KAK8764141.1"/>
    </source>
</evidence>
<dbReference type="PANTHER" id="PTHR46957:SF3">
    <property type="entry name" value="CYTOKINE RECEPTOR"/>
    <property type="match status" value="1"/>
</dbReference>
<evidence type="ECO:0000313" key="17">
    <source>
        <dbReference type="Proteomes" id="UP001321473"/>
    </source>
</evidence>
<evidence type="ECO:0000259" key="15">
    <source>
        <dbReference type="PROSITE" id="PS50853"/>
    </source>
</evidence>
<feature type="domain" description="Fibronectin type-III" evidence="15">
    <location>
        <begin position="337"/>
        <end position="445"/>
    </location>
</feature>
<dbReference type="InterPro" id="IPR003595">
    <property type="entry name" value="Tyr_Pase_cat"/>
</dbReference>
<dbReference type="SMART" id="SM00404">
    <property type="entry name" value="PTPc_motif"/>
    <property type="match status" value="1"/>
</dbReference>
<dbReference type="GO" id="GO:0048666">
    <property type="term" value="P:neuron development"/>
    <property type="evidence" value="ECO:0007669"/>
    <property type="project" value="UniProtKB-ARBA"/>
</dbReference>
<keyword evidence="4" id="KW-0732">Signal</keyword>
<evidence type="ECO:0000256" key="12">
    <source>
        <dbReference type="SAM" id="Phobius"/>
    </source>
</evidence>
<dbReference type="Pfam" id="PF00041">
    <property type="entry name" value="fn3"/>
    <property type="match status" value="5"/>
</dbReference>
<organism evidence="16 17">
    <name type="scientific">Amblyomma americanum</name>
    <name type="common">Lone star tick</name>
    <dbReference type="NCBI Taxonomy" id="6943"/>
    <lineage>
        <taxon>Eukaryota</taxon>
        <taxon>Metazoa</taxon>
        <taxon>Ecdysozoa</taxon>
        <taxon>Arthropoda</taxon>
        <taxon>Chelicerata</taxon>
        <taxon>Arachnida</taxon>
        <taxon>Acari</taxon>
        <taxon>Parasitiformes</taxon>
        <taxon>Ixodida</taxon>
        <taxon>Ixodoidea</taxon>
        <taxon>Ixodidae</taxon>
        <taxon>Amblyomminae</taxon>
        <taxon>Amblyomma</taxon>
    </lineage>
</organism>
<accession>A0AAQ4DNV1</accession>
<feature type="domain" description="Tyrosine-protein phosphatase" evidence="13">
    <location>
        <begin position="1277"/>
        <end position="1537"/>
    </location>
</feature>
<dbReference type="PROSITE" id="PS50055">
    <property type="entry name" value="TYR_PHOSPHATASE_PTP"/>
    <property type="match status" value="1"/>
</dbReference>
<proteinExistence type="predicted"/>
<name>A0AAQ4DNV1_AMBAM</name>
<keyword evidence="7 12" id="KW-1133">Transmembrane helix</keyword>
<evidence type="ECO:0000256" key="5">
    <source>
        <dbReference type="ARBA" id="ARBA00022801"/>
    </source>
</evidence>
<feature type="domain" description="Fibronectin type-III" evidence="15">
    <location>
        <begin position="664"/>
        <end position="758"/>
    </location>
</feature>
<protein>
    <recommendedName>
        <fullName evidence="2">protein-tyrosine-phosphatase</fullName>
        <ecNumber evidence="2">3.1.3.48</ecNumber>
    </recommendedName>
</protein>
<reference evidence="16 17" key="1">
    <citation type="journal article" date="2023" name="Arcadia Sci">
        <title>De novo assembly of a long-read Amblyomma americanum tick genome.</title>
        <authorList>
            <person name="Chou S."/>
            <person name="Poskanzer K.E."/>
            <person name="Rollins M."/>
            <person name="Thuy-Boun P.S."/>
        </authorList>
    </citation>
    <scope>NUCLEOTIDE SEQUENCE [LARGE SCALE GENOMIC DNA]</scope>
    <source>
        <strain evidence="16">F_SG_1</strain>
        <tissue evidence="16">Salivary glands</tissue>
    </source>
</reference>
<dbReference type="CDD" id="cd12087">
    <property type="entry name" value="TM_EGFR-like"/>
    <property type="match status" value="1"/>
</dbReference>
<dbReference type="GO" id="GO:0004725">
    <property type="term" value="F:protein tyrosine phosphatase activity"/>
    <property type="evidence" value="ECO:0007669"/>
    <property type="project" value="UniProtKB-EC"/>
</dbReference>
<dbReference type="InterPro" id="IPR016130">
    <property type="entry name" value="Tyr_Pase_AS"/>
</dbReference>
<evidence type="ECO:0000256" key="4">
    <source>
        <dbReference type="ARBA" id="ARBA00022729"/>
    </source>
</evidence>
<dbReference type="EC" id="3.1.3.48" evidence="2"/>
<feature type="region of interest" description="Disordered" evidence="11">
    <location>
        <begin position="1066"/>
        <end position="1088"/>
    </location>
</feature>
<feature type="domain" description="Tyrosine specific protein phosphatases" evidence="14">
    <location>
        <begin position="1451"/>
        <end position="1528"/>
    </location>
</feature>
<evidence type="ECO:0000256" key="9">
    <source>
        <dbReference type="ARBA" id="ARBA00023180"/>
    </source>
</evidence>
<dbReference type="InterPro" id="IPR013783">
    <property type="entry name" value="Ig-like_fold"/>
</dbReference>
<keyword evidence="8 12" id="KW-0472">Membrane</keyword>
<dbReference type="CDD" id="cd00063">
    <property type="entry name" value="FN3"/>
    <property type="match status" value="7"/>
</dbReference>
<keyword evidence="9" id="KW-0325">Glycoprotein</keyword>
<dbReference type="PRINTS" id="PR00700">
    <property type="entry name" value="PRTYPHPHTASE"/>
</dbReference>
<dbReference type="InterPro" id="IPR000242">
    <property type="entry name" value="PTP_cat"/>
</dbReference>
<comment type="subcellular location">
    <subcellularLocation>
        <location evidence="1">Membrane</location>
        <topology evidence="1">Single-pass type I membrane protein</topology>
    </subcellularLocation>
</comment>
<keyword evidence="6" id="KW-0904">Protein phosphatase</keyword>
<dbReference type="Gene3D" id="3.90.190.10">
    <property type="entry name" value="Protein tyrosine phosphatase superfamily"/>
    <property type="match status" value="1"/>
</dbReference>
<feature type="domain" description="Fibronectin type-III" evidence="15">
    <location>
        <begin position="559"/>
        <end position="660"/>
    </location>
</feature>
<dbReference type="Pfam" id="PF00102">
    <property type="entry name" value="Y_phosphatase"/>
    <property type="match status" value="1"/>
</dbReference>
<evidence type="ECO:0000256" key="10">
    <source>
        <dbReference type="ARBA" id="ARBA00051722"/>
    </source>
</evidence>
<feature type="domain" description="Fibronectin type-III" evidence="15">
    <location>
        <begin position="796"/>
        <end position="889"/>
    </location>
</feature>
<evidence type="ECO:0000256" key="6">
    <source>
        <dbReference type="ARBA" id="ARBA00022912"/>
    </source>
</evidence>
<dbReference type="InterPro" id="IPR029021">
    <property type="entry name" value="Prot-tyrosine_phosphatase-like"/>
</dbReference>
<gene>
    <name evidence="16" type="ORF">V5799_033250</name>
</gene>
<feature type="region of interest" description="Disordered" evidence="11">
    <location>
        <begin position="767"/>
        <end position="798"/>
    </location>
</feature>
<feature type="transmembrane region" description="Helical" evidence="12">
    <location>
        <begin position="1167"/>
        <end position="1190"/>
    </location>
</feature>
<keyword evidence="5" id="KW-0378">Hydrolase</keyword>
<dbReference type="SUPFAM" id="SSF49265">
    <property type="entry name" value="Fibronectin type III"/>
    <property type="match status" value="5"/>
</dbReference>
<feature type="domain" description="Fibronectin type-III" evidence="15">
    <location>
        <begin position="446"/>
        <end position="558"/>
    </location>
</feature>
<dbReference type="Gene3D" id="2.60.40.10">
    <property type="entry name" value="Immunoglobulins"/>
    <property type="match status" value="7"/>
</dbReference>
<dbReference type="PANTHER" id="PTHR46957">
    <property type="entry name" value="CYTOKINE RECEPTOR"/>
    <property type="match status" value="1"/>
</dbReference>
<dbReference type="PROSITE" id="PS00383">
    <property type="entry name" value="TYR_PHOSPHATASE_1"/>
    <property type="match status" value="1"/>
</dbReference>